<dbReference type="CDD" id="cd08249">
    <property type="entry name" value="enoyl_reductase_like"/>
    <property type="match status" value="1"/>
</dbReference>
<feature type="transmembrane region" description="Helical" evidence="5">
    <location>
        <begin position="126"/>
        <end position="146"/>
    </location>
</feature>
<dbReference type="GO" id="GO:0032259">
    <property type="term" value="P:methylation"/>
    <property type="evidence" value="ECO:0007669"/>
    <property type="project" value="UniProtKB-KW"/>
</dbReference>
<gene>
    <name evidence="7" type="ORF">RDB_LOCUS139506</name>
</gene>
<feature type="transmembrane region" description="Helical" evidence="5">
    <location>
        <begin position="85"/>
        <end position="106"/>
    </location>
</feature>
<keyword evidence="5" id="KW-0256">Endoplasmic reticulum</keyword>
<evidence type="ECO:0000256" key="1">
    <source>
        <dbReference type="ARBA" id="ARBA00004141"/>
    </source>
</evidence>
<sequence>MQTSPLHQNRIKVGYFWGGFVNPPAMYVAGLNLPFTESQALNGLACVSLVGSMYLASPKSDFKKRVEEKAGKAVHMPANKWGEMITAAHGFTTFTPAVLFLTVIPFNKFAQPGWLAEYMLPEVIPSVYYATRIGCSAVIWISGVMVKSCMKHLDAQWNYIGVRERPEIVKTGPYRFVRHPMYSTVMLAMGGMTGAFWNWMPVPAPFDPTTMAQHHKASILAQKHGKLEVGTRPTPIPQGTQALVKVTAAATNPADWKIIDSGSFIEEFPAVLGFDGAGVVHAVGQEVTNFKVGDRVLFEGTLDSDHNSYQEYALVETDIIAKTPNNINDDQASTIPAGAVTAYFGLFQRTGIAAPLNAPTANGKPLLILGGSSSHTEFLKSLGATHVFERDVDAKTIRSAFPTPVALVFDAISEESTQLLAFEVLTTPSPVSGAHLTLLNPPTDSFKAKNSGDKIIANNVFGFSDKFRDLSVPFWQQIGQWIEGGEIVPNRVQLVKGGLAGVPEALDLSRKGVSGVKLVIRPQE</sequence>
<proteinExistence type="inferred from homology"/>
<dbReference type="Pfam" id="PF04140">
    <property type="entry name" value="ICMT"/>
    <property type="match status" value="1"/>
</dbReference>
<evidence type="ECO:0000313" key="8">
    <source>
        <dbReference type="Proteomes" id="UP000663846"/>
    </source>
</evidence>
<dbReference type="Gene3D" id="3.40.50.720">
    <property type="entry name" value="NAD(P)-binding Rossmann-like Domain"/>
    <property type="match status" value="2"/>
</dbReference>
<dbReference type="Pfam" id="PF08240">
    <property type="entry name" value="ADH_N"/>
    <property type="match status" value="1"/>
</dbReference>
<evidence type="ECO:0000256" key="4">
    <source>
        <dbReference type="ARBA" id="ARBA00023136"/>
    </source>
</evidence>
<dbReference type="SUPFAM" id="SSF51735">
    <property type="entry name" value="NAD(P)-binding Rossmann-fold domains"/>
    <property type="match status" value="1"/>
</dbReference>
<dbReference type="EC" id="2.1.1.100" evidence="5"/>
<dbReference type="PANTHER" id="PTHR45348:SF2">
    <property type="entry name" value="ZINC-TYPE ALCOHOL DEHYDROGENASE-LIKE PROTEIN C2E1P3.01"/>
    <property type="match status" value="1"/>
</dbReference>
<evidence type="ECO:0000313" key="7">
    <source>
        <dbReference type="EMBL" id="CAE6446952.1"/>
    </source>
</evidence>
<feature type="transmembrane region" description="Helical" evidence="5">
    <location>
        <begin position="39"/>
        <end position="56"/>
    </location>
</feature>
<reference evidence="7" key="1">
    <citation type="submission" date="2021-01" db="EMBL/GenBank/DDBJ databases">
        <authorList>
            <person name="Kaushik A."/>
        </authorList>
    </citation>
    <scope>NUCLEOTIDE SEQUENCE</scope>
    <source>
        <strain evidence="7">AG1-1C</strain>
    </source>
</reference>
<keyword evidence="5" id="KW-0808">Transferase</keyword>
<protein>
    <recommendedName>
        <fullName evidence="5">Protein-S-isoprenylcysteine O-methyltransferase</fullName>
        <ecNumber evidence="5">2.1.1.100</ecNumber>
    </recommendedName>
</protein>
<dbReference type="InterPro" id="IPR011032">
    <property type="entry name" value="GroES-like_sf"/>
</dbReference>
<dbReference type="AlphaFoldDB" id="A0A8H3B3P9"/>
<dbReference type="Gene3D" id="3.90.180.10">
    <property type="entry name" value="Medium-chain alcohol dehydrogenases, catalytic domain"/>
    <property type="match status" value="1"/>
</dbReference>
<accession>A0A8H3B3P9</accession>
<comment type="subcellular location">
    <subcellularLocation>
        <location evidence="5">Endoplasmic reticulum membrane</location>
        <topology evidence="5">Multi-pass membrane protein</topology>
    </subcellularLocation>
    <subcellularLocation>
        <location evidence="1">Membrane</location>
        <topology evidence="1">Multi-pass membrane protein</topology>
    </subcellularLocation>
</comment>
<evidence type="ECO:0000259" key="6">
    <source>
        <dbReference type="SMART" id="SM00829"/>
    </source>
</evidence>
<dbReference type="PANTHER" id="PTHR45348">
    <property type="entry name" value="HYPOTHETICAL OXIDOREDUCTASE (EUROFUNG)"/>
    <property type="match status" value="1"/>
</dbReference>
<comment type="similarity">
    <text evidence="5">Belongs to the class VI-like SAM-binding methyltransferase superfamily. Isoprenylcysteine carboxyl methyltransferase family.</text>
</comment>
<comment type="caution">
    <text evidence="7">The sequence shown here is derived from an EMBL/GenBank/DDBJ whole genome shotgun (WGS) entry which is preliminary data.</text>
</comment>
<dbReference type="InterPro" id="IPR007269">
    <property type="entry name" value="ICMT_MeTrfase"/>
</dbReference>
<feature type="domain" description="Enoyl reductase (ER)" evidence="6">
    <location>
        <begin position="225"/>
        <end position="520"/>
    </location>
</feature>
<dbReference type="EMBL" id="CAJMWS010000476">
    <property type="protein sequence ID" value="CAE6446952.1"/>
    <property type="molecule type" value="Genomic_DNA"/>
</dbReference>
<evidence type="ECO:0000256" key="5">
    <source>
        <dbReference type="RuleBase" id="RU362022"/>
    </source>
</evidence>
<keyword evidence="4 5" id="KW-0472">Membrane</keyword>
<dbReference type="Proteomes" id="UP000663846">
    <property type="component" value="Unassembled WGS sequence"/>
</dbReference>
<keyword evidence="5" id="KW-0949">S-adenosyl-L-methionine</keyword>
<evidence type="ECO:0000256" key="3">
    <source>
        <dbReference type="ARBA" id="ARBA00022989"/>
    </source>
</evidence>
<feature type="transmembrane region" description="Helical" evidence="5">
    <location>
        <begin position="180"/>
        <end position="200"/>
    </location>
</feature>
<evidence type="ECO:0000256" key="2">
    <source>
        <dbReference type="ARBA" id="ARBA00022692"/>
    </source>
</evidence>
<keyword evidence="2 5" id="KW-0812">Transmembrane</keyword>
<dbReference type="InterPro" id="IPR020843">
    <property type="entry name" value="ER"/>
</dbReference>
<feature type="transmembrane region" description="Helical" evidence="5">
    <location>
        <begin position="12"/>
        <end position="33"/>
    </location>
</feature>
<dbReference type="SUPFAM" id="SSF50129">
    <property type="entry name" value="GroES-like"/>
    <property type="match status" value="1"/>
</dbReference>
<dbReference type="GO" id="GO:0016651">
    <property type="term" value="F:oxidoreductase activity, acting on NAD(P)H"/>
    <property type="evidence" value="ECO:0007669"/>
    <property type="project" value="InterPro"/>
</dbReference>
<keyword evidence="5" id="KW-0489">Methyltransferase</keyword>
<name>A0A8H3B3P9_9AGAM</name>
<dbReference type="InterPro" id="IPR047122">
    <property type="entry name" value="Trans-enoyl_RdTase-like"/>
</dbReference>
<keyword evidence="3 5" id="KW-1133">Transmembrane helix</keyword>
<dbReference type="Gene3D" id="1.20.120.1630">
    <property type="match status" value="1"/>
</dbReference>
<organism evidence="7 8">
    <name type="scientific">Rhizoctonia solani</name>
    <dbReference type="NCBI Taxonomy" id="456999"/>
    <lineage>
        <taxon>Eukaryota</taxon>
        <taxon>Fungi</taxon>
        <taxon>Dikarya</taxon>
        <taxon>Basidiomycota</taxon>
        <taxon>Agaricomycotina</taxon>
        <taxon>Agaricomycetes</taxon>
        <taxon>Cantharellales</taxon>
        <taxon>Ceratobasidiaceae</taxon>
        <taxon>Rhizoctonia</taxon>
    </lineage>
</organism>
<comment type="catalytic activity">
    <reaction evidence="5">
        <text>[protein]-C-terminal S-[(2E,6E)-farnesyl]-L-cysteine + S-adenosyl-L-methionine = [protein]-C-terminal S-[(2E,6E)-farnesyl]-L-cysteine methyl ester + S-adenosyl-L-homocysteine</text>
        <dbReference type="Rhea" id="RHEA:21672"/>
        <dbReference type="Rhea" id="RHEA-COMP:12125"/>
        <dbReference type="Rhea" id="RHEA-COMP:12126"/>
        <dbReference type="ChEBI" id="CHEBI:57856"/>
        <dbReference type="ChEBI" id="CHEBI:59789"/>
        <dbReference type="ChEBI" id="CHEBI:90510"/>
        <dbReference type="ChEBI" id="CHEBI:90511"/>
        <dbReference type="EC" id="2.1.1.100"/>
    </reaction>
</comment>
<dbReference type="GO" id="GO:0005789">
    <property type="term" value="C:endoplasmic reticulum membrane"/>
    <property type="evidence" value="ECO:0007669"/>
    <property type="project" value="UniProtKB-SubCell"/>
</dbReference>
<dbReference type="InterPro" id="IPR036291">
    <property type="entry name" value="NAD(P)-bd_dom_sf"/>
</dbReference>
<dbReference type="SMART" id="SM00829">
    <property type="entry name" value="PKS_ER"/>
    <property type="match status" value="1"/>
</dbReference>
<dbReference type="InterPro" id="IPR013154">
    <property type="entry name" value="ADH-like_N"/>
</dbReference>
<dbReference type="GO" id="GO:0004671">
    <property type="term" value="F:protein C-terminal S-isoprenylcysteine carboxyl O-methyltransferase activity"/>
    <property type="evidence" value="ECO:0007669"/>
    <property type="project" value="UniProtKB-EC"/>
</dbReference>